<evidence type="ECO:0000256" key="1">
    <source>
        <dbReference type="SAM" id="Coils"/>
    </source>
</evidence>
<evidence type="ECO:0000313" key="2">
    <source>
        <dbReference type="EMBL" id="MBY30475.1"/>
    </source>
</evidence>
<proteinExistence type="predicted"/>
<sequence length="221" mass="25657">MFTDNHNFDNLAENNVVGYVDLVSSDDSSDDDSDVTILNTSYAYNNQIEMHTLSNPTVLNLETTIKTHPNKGKMLKRSLMQKNKIPTVWISTNYNRVKNQGARYIMNSKYVHRLKSLEQKNSKLTLKIKQLTIKKQELQDIQIKYLELKEKVLETEEKLLIKGIDTSEYSAFSLANEDQDIPLTNNTKYDVLLECKEERENQIPDNHIFTRGRTITLEPRT</sequence>
<feature type="coiled-coil region" evidence="1">
    <location>
        <begin position="114"/>
        <end position="158"/>
    </location>
</feature>
<dbReference type="EMBL" id="GGMR01017856">
    <property type="protein sequence ID" value="MBY30475.1"/>
    <property type="molecule type" value="Transcribed_RNA"/>
</dbReference>
<reference evidence="2" key="1">
    <citation type="submission" date="2018-04" db="EMBL/GenBank/DDBJ databases">
        <title>Transcriptome of Schizaphis graminum biotype I.</title>
        <authorList>
            <person name="Scully E.D."/>
            <person name="Geib S.M."/>
            <person name="Palmer N.A."/>
            <person name="Koch K."/>
            <person name="Bradshaw J."/>
            <person name="Heng-Moss T."/>
            <person name="Sarath G."/>
        </authorList>
    </citation>
    <scope>NUCLEOTIDE SEQUENCE</scope>
</reference>
<dbReference type="AlphaFoldDB" id="A0A2S2PM37"/>
<accession>A0A2S2PM37</accession>
<name>A0A2S2PM37_SCHGA</name>
<organism evidence="2">
    <name type="scientific">Schizaphis graminum</name>
    <name type="common">Green bug aphid</name>
    <dbReference type="NCBI Taxonomy" id="13262"/>
    <lineage>
        <taxon>Eukaryota</taxon>
        <taxon>Metazoa</taxon>
        <taxon>Ecdysozoa</taxon>
        <taxon>Arthropoda</taxon>
        <taxon>Hexapoda</taxon>
        <taxon>Insecta</taxon>
        <taxon>Pterygota</taxon>
        <taxon>Neoptera</taxon>
        <taxon>Paraneoptera</taxon>
        <taxon>Hemiptera</taxon>
        <taxon>Sternorrhyncha</taxon>
        <taxon>Aphidomorpha</taxon>
        <taxon>Aphidoidea</taxon>
        <taxon>Aphididae</taxon>
        <taxon>Aphidini</taxon>
        <taxon>Schizaphis</taxon>
    </lineage>
</organism>
<protein>
    <submittedName>
        <fullName evidence="2">Uncharacterized protein</fullName>
    </submittedName>
</protein>
<gene>
    <name evidence="2" type="ORF">g.46383</name>
</gene>
<keyword evidence="1" id="KW-0175">Coiled coil</keyword>